<dbReference type="KEGG" id="egl:EGR_00148"/>
<evidence type="ECO:0000313" key="2">
    <source>
        <dbReference type="Proteomes" id="UP000019149"/>
    </source>
</evidence>
<dbReference type="GeneID" id="36335863"/>
<reference evidence="1 2" key="1">
    <citation type="journal article" date="2013" name="Nat. Genet.">
        <title>The genome of the hydatid tapeworm Echinococcus granulosus.</title>
        <authorList>
            <person name="Zheng H."/>
            <person name="Zhang W."/>
            <person name="Zhang L."/>
            <person name="Zhang Z."/>
            <person name="Li J."/>
            <person name="Lu G."/>
            <person name="Zhu Y."/>
            <person name="Wang Y."/>
            <person name="Huang Y."/>
            <person name="Liu J."/>
            <person name="Kang H."/>
            <person name="Chen J."/>
            <person name="Wang L."/>
            <person name="Chen A."/>
            <person name="Yu S."/>
            <person name="Gao Z."/>
            <person name="Jin L."/>
            <person name="Gu W."/>
            <person name="Wang Z."/>
            <person name="Zhao L."/>
            <person name="Shi B."/>
            <person name="Wen H."/>
            <person name="Lin R."/>
            <person name="Jones M.K."/>
            <person name="Brejova B."/>
            <person name="Vinar T."/>
            <person name="Zhao G."/>
            <person name="McManus D.P."/>
            <person name="Chen Z."/>
            <person name="Zhou Y."/>
            <person name="Wang S."/>
        </authorList>
    </citation>
    <scope>NUCLEOTIDE SEQUENCE [LARGE SCALE GENOMIC DNA]</scope>
</reference>
<dbReference type="EMBL" id="APAU02000001">
    <property type="protein sequence ID" value="EUB64879.1"/>
    <property type="molecule type" value="Genomic_DNA"/>
</dbReference>
<accession>W6VD53</accession>
<comment type="caution">
    <text evidence="1">The sequence shown here is derived from an EMBL/GenBank/DDBJ whole genome shotgun (WGS) entry which is preliminary data.</text>
</comment>
<evidence type="ECO:0000313" key="1">
    <source>
        <dbReference type="EMBL" id="EUB64879.1"/>
    </source>
</evidence>
<dbReference type="RefSeq" id="XP_024356075.1">
    <property type="nucleotide sequence ID" value="XM_024489397.1"/>
</dbReference>
<protein>
    <submittedName>
        <fullName evidence="1">Uncharacterized protein</fullName>
    </submittedName>
</protein>
<organism evidence="1 2">
    <name type="scientific">Echinococcus granulosus</name>
    <name type="common">Hydatid tapeworm</name>
    <dbReference type="NCBI Taxonomy" id="6210"/>
    <lineage>
        <taxon>Eukaryota</taxon>
        <taxon>Metazoa</taxon>
        <taxon>Spiralia</taxon>
        <taxon>Lophotrochozoa</taxon>
        <taxon>Platyhelminthes</taxon>
        <taxon>Cestoda</taxon>
        <taxon>Eucestoda</taxon>
        <taxon>Cyclophyllidea</taxon>
        <taxon>Taeniidae</taxon>
        <taxon>Echinococcus</taxon>
        <taxon>Echinococcus granulosus group</taxon>
    </lineage>
</organism>
<proteinExistence type="predicted"/>
<gene>
    <name evidence="1" type="ORF">EGR_00148</name>
</gene>
<dbReference type="AlphaFoldDB" id="W6VD53"/>
<name>W6VD53_ECHGR</name>
<sequence>MSLNVTRVNQNGNGNIVQIHLQKGGELKEKVEHSDLVLFKMMNLVFINVGCARLCISNEEERKNEKEVTHLTDGQSSILVQKASVGNITYHLHSNVHLRKSIKYYKGYFLTIVWPSTITRPIE</sequence>
<dbReference type="Proteomes" id="UP000019149">
    <property type="component" value="Unassembled WGS sequence"/>
</dbReference>
<keyword evidence="2" id="KW-1185">Reference proteome</keyword>
<dbReference type="CTD" id="36335863"/>